<proteinExistence type="predicted"/>
<dbReference type="EMBL" id="JAACNO010000644">
    <property type="protein sequence ID" value="KAF4146165.1"/>
    <property type="molecule type" value="Genomic_DNA"/>
</dbReference>
<name>A0A8S9UYJ0_PHYIN</name>
<comment type="caution">
    <text evidence="1">The sequence shown here is derived from an EMBL/GenBank/DDBJ whole genome shotgun (WGS) entry which is preliminary data.</text>
</comment>
<reference evidence="1" key="1">
    <citation type="submission" date="2020-03" db="EMBL/GenBank/DDBJ databases">
        <title>Hybrid Assembly of Korean Phytophthora infestans isolates.</title>
        <authorList>
            <person name="Prokchorchik M."/>
            <person name="Lee Y."/>
            <person name="Seo J."/>
            <person name="Cho J.-H."/>
            <person name="Park Y.-E."/>
            <person name="Jang D.-C."/>
            <person name="Im J.-S."/>
            <person name="Choi J.-G."/>
            <person name="Park H.-J."/>
            <person name="Lee G.-B."/>
            <person name="Lee Y.-G."/>
            <person name="Hong S.-Y."/>
            <person name="Cho K."/>
            <person name="Sohn K.H."/>
        </authorList>
    </citation>
    <scope>NUCLEOTIDE SEQUENCE</scope>
    <source>
        <strain evidence="1">KR_2_A2</strain>
    </source>
</reference>
<gene>
    <name evidence="1" type="ORF">GN958_ATG04640</name>
</gene>
<organism evidence="1 2">
    <name type="scientific">Phytophthora infestans</name>
    <name type="common">Potato late blight agent</name>
    <name type="synonym">Botrytis infestans</name>
    <dbReference type="NCBI Taxonomy" id="4787"/>
    <lineage>
        <taxon>Eukaryota</taxon>
        <taxon>Sar</taxon>
        <taxon>Stramenopiles</taxon>
        <taxon>Oomycota</taxon>
        <taxon>Peronosporomycetes</taxon>
        <taxon>Peronosporales</taxon>
        <taxon>Peronosporaceae</taxon>
        <taxon>Phytophthora</taxon>
    </lineage>
</organism>
<accession>A0A8S9UYJ0</accession>
<dbReference type="Proteomes" id="UP000704712">
    <property type="component" value="Unassembled WGS sequence"/>
</dbReference>
<evidence type="ECO:0000313" key="1">
    <source>
        <dbReference type="EMBL" id="KAF4146165.1"/>
    </source>
</evidence>
<dbReference type="AlphaFoldDB" id="A0A8S9UYJ0"/>
<sequence>MRQSEPYTVGRAVAQIRRFEADEATGTQTGTVPGDVYTVKAMIMGPRRWPSRAWLQTPVEDVHDTQIERQPAVATEDGFFDPLVVDDDSASVLCLLDSIRRMLPEATDAWEAQLREAQIGSIGYSRQITSINASIPIAQSARISKKQEYVRQLLTSTQHPARQAMSLSGLHGFGPVHPSTLTLGELDVVTRSFVVYTQAVCDDLTSQWSKKLYDFGIELGLAEGDLLMQVWWINKVLEKYLVSVRVLALGLSLSGLCPTPSLSVLVQDHGYSLVELVRGYTPEDRRPNKTLYPRRVTAPTDFCNQLSRQDYLRGGCNGIQFNPFGAVPKKGMNPSIEVRLIHDPSYPRVVMTSRRIDECAAKYPGVHVYIMKGDIKSVFRLSGGWSGVYPSATPLSSICPRRWDDSPPYFMQYSVEPYPDCLVERSLARSPDTEPFFPYEWVDDYVPVEGDKPTHLSATATTLRLAILSVLGLRAINKNYFSLLSTHLDVLGLGFDTELQTASIPTAKMNKDL</sequence>
<evidence type="ECO:0000313" key="2">
    <source>
        <dbReference type="Proteomes" id="UP000704712"/>
    </source>
</evidence>
<protein>
    <submittedName>
        <fullName evidence="1">Uncharacterized protein</fullName>
    </submittedName>
</protein>